<dbReference type="Pfam" id="PF03181">
    <property type="entry name" value="BURP"/>
    <property type="match status" value="1"/>
</dbReference>
<organism evidence="3 4">
    <name type="scientific">Ficus carica</name>
    <name type="common">Common fig</name>
    <dbReference type="NCBI Taxonomy" id="3494"/>
    <lineage>
        <taxon>Eukaryota</taxon>
        <taxon>Viridiplantae</taxon>
        <taxon>Streptophyta</taxon>
        <taxon>Embryophyta</taxon>
        <taxon>Tracheophyta</taxon>
        <taxon>Spermatophyta</taxon>
        <taxon>Magnoliopsida</taxon>
        <taxon>eudicotyledons</taxon>
        <taxon>Gunneridae</taxon>
        <taxon>Pentapetalae</taxon>
        <taxon>rosids</taxon>
        <taxon>fabids</taxon>
        <taxon>Rosales</taxon>
        <taxon>Moraceae</taxon>
        <taxon>Ficeae</taxon>
        <taxon>Ficus</taxon>
    </lineage>
</organism>
<dbReference type="PROSITE" id="PS51277">
    <property type="entry name" value="BURP"/>
    <property type="match status" value="1"/>
</dbReference>
<protein>
    <recommendedName>
        <fullName evidence="2">BURP domain-containing protein</fullName>
    </recommendedName>
</protein>
<keyword evidence="4" id="KW-1185">Reference proteome</keyword>
<keyword evidence="1" id="KW-0732">Signal</keyword>
<gene>
    <name evidence="3" type="ORF">TIFTF001_012966</name>
</gene>
<dbReference type="EMBL" id="BTGU01000017">
    <property type="protein sequence ID" value="GMN43765.1"/>
    <property type="molecule type" value="Genomic_DNA"/>
</dbReference>
<feature type="domain" description="BURP" evidence="2">
    <location>
        <begin position="101"/>
        <end position="310"/>
    </location>
</feature>
<feature type="signal peptide" evidence="1">
    <location>
        <begin position="1"/>
        <end position="24"/>
    </location>
</feature>
<comment type="caution">
    <text evidence="3">The sequence shown here is derived from an EMBL/GenBank/DDBJ whole genome shotgun (WGS) entry which is preliminary data.</text>
</comment>
<evidence type="ECO:0000259" key="2">
    <source>
        <dbReference type="PROSITE" id="PS51277"/>
    </source>
</evidence>
<name>A0AA88D461_FICCA</name>
<proteinExistence type="predicted"/>
<evidence type="ECO:0000256" key="1">
    <source>
        <dbReference type="SAM" id="SignalP"/>
    </source>
</evidence>
<dbReference type="InterPro" id="IPR004873">
    <property type="entry name" value="BURP_dom"/>
</dbReference>
<dbReference type="SMART" id="SM01045">
    <property type="entry name" value="BURP"/>
    <property type="match status" value="1"/>
</dbReference>
<dbReference type="PANTHER" id="PTHR31236:SF2">
    <property type="entry name" value="BURP DOMAIN PROTEIN RD22"/>
    <property type="match status" value="1"/>
</dbReference>
<accession>A0AA88D461</accession>
<evidence type="ECO:0000313" key="4">
    <source>
        <dbReference type="Proteomes" id="UP001187192"/>
    </source>
</evidence>
<evidence type="ECO:0000313" key="3">
    <source>
        <dbReference type="EMBL" id="GMN43765.1"/>
    </source>
</evidence>
<sequence>MSYFRLLSLCSFLYLAVVGRYALASNLETWHAALPNTQMPTSLLKILQPSGKPAESKNLILRIGKKGLNLNNMLGSAFPTVGKDSYATHEKRIVVPDFTTFFLEQDLHSGKKMKLYFPKTTSQAKFLPRQVSDSIPFSTEKLPEILNHFSVKPESAEAKIMKETIEDCEEPSVKGEAKYCATSLQSLIDFSVSKLGKEVEVYTTEVEKEAKMDFVIGENGVKKIGERSVVCHKQNYVYAVFYCHQVHATRAYAVSLVAADGTKAKAVAVCHTDTRFWSAQLFAFQVLKVKPGTVPICHFLPNDNLVWVPK</sequence>
<reference evidence="3" key="1">
    <citation type="submission" date="2023-07" db="EMBL/GenBank/DDBJ databases">
        <title>draft genome sequence of fig (Ficus carica).</title>
        <authorList>
            <person name="Takahashi T."/>
            <person name="Nishimura K."/>
        </authorList>
    </citation>
    <scope>NUCLEOTIDE SEQUENCE</scope>
</reference>
<feature type="chain" id="PRO_5041640553" description="BURP domain-containing protein" evidence="1">
    <location>
        <begin position="25"/>
        <end position="310"/>
    </location>
</feature>
<dbReference type="AlphaFoldDB" id="A0AA88D461"/>
<dbReference type="InterPro" id="IPR044816">
    <property type="entry name" value="BURP"/>
</dbReference>
<dbReference type="Proteomes" id="UP001187192">
    <property type="component" value="Unassembled WGS sequence"/>
</dbReference>
<dbReference type="PANTHER" id="PTHR31236">
    <property type="entry name" value="BURP DOMAIN PROTEIN USPL1-LIKE"/>
    <property type="match status" value="1"/>
</dbReference>